<evidence type="ECO:0000313" key="1">
    <source>
        <dbReference type="EMBL" id="AWD92275.1"/>
    </source>
</evidence>
<dbReference type="Proteomes" id="UP000247217">
    <property type="component" value="Segment"/>
</dbReference>
<accession>A0A2S1GS95</accession>
<name>A0A2S1GS95_9CAUD</name>
<evidence type="ECO:0000313" key="2">
    <source>
        <dbReference type="Proteomes" id="UP000247217"/>
    </source>
</evidence>
<sequence length="130" mass="15761">MILLDLFKFCEGYDKYTRQHIARFIYGHPETERMARNADLDKRTFTSALSKEFCARCMTEGYLDRVGQEYFCKGKRKRPVMMQFACLEGYRNRYTWEMMHIEELSDEELFGKNRNVDRFERRIVRKAQAQ</sequence>
<keyword evidence="2" id="KW-1185">Reference proteome</keyword>
<dbReference type="GeneID" id="54991416"/>
<organism evidence="1">
    <name type="scientific">Escherichia phage vB_EcoS_IME347</name>
    <dbReference type="NCBI Taxonomy" id="2496546"/>
    <lineage>
        <taxon>Viruses</taxon>
        <taxon>Duplodnaviria</taxon>
        <taxon>Heunggongvirae</taxon>
        <taxon>Uroviricota</taxon>
        <taxon>Caudoviricetes</taxon>
        <taxon>Drexlerviridae</taxon>
        <taxon>Tunavirinae</taxon>
        <taxon>Badaguanvirus</taxon>
        <taxon>Badaguanvirus IME347</taxon>
    </lineage>
</organism>
<proteinExistence type="predicted"/>
<dbReference type="RefSeq" id="YP_009800911.1">
    <property type="nucleotide sequence ID" value="NC_047960.1"/>
</dbReference>
<reference evidence="1" key="1">
    <citation type="submission" date="2018-03" db="EMBL/GenBank/DDBJ databases">
        <title>Complete genome sequence analysis of Enterobacteria phage IME347.</title>
        <authorList>
            <person name="Li P."/>
            <person name="Wang J."/>
            <person name="Tong Y."/>
        </authorList>
    </citation>
    <scope>NUCLEOTIDE SEQUENCE [LARGE SCALE GENOMIC DNA]</scope>
</reference>
<dbReference type="EMBL" id="MH051918">
    <property type="protein sequence ID" value="AWD92275.1"/>
    <property type="molecule type" value="Genomic_DNA"/>
</dbReference>
<dbReference type="KEGG" id="vg:54991416"/>
<protein>
    <submittedName>
        <fullName evidence="1">Uncharacterized protein</fullName>
    </submittedName>
</protein>